<evidence type="ECO:0000313" key="2">
    <source>
        <dbReference type="EMBL" id="CAL5980361.1"/>
    </source>
</evidence>
<dbReference type="Proteomes" id="UP001642409">
    <property type="component" value="Unassembled WGS sequence"/>
</dbReference>
<dbReference type="EMBL" id="CAXDID020000012">
    <property type="protein sequence ID" value="CAL5980361.1"/>
    <property type="molecule type" value="Genomic_DNA"/>
</dbReference>
<reference evidence="2 3" key="2">
    <citation type="submission" date="2024-07" db="EMBL/GenBank/DDBJ databases">
        <authorList>
            <person name="Akdeniz Z."/>
        </authorList>
    </citation>
    <scope>NUCLEOTIDE SEQUENCE [LARGE SCALE GENOMIC DNA]</scope>
</reference>
<sequence>MKDSQLHTQEQIFLRYSMHIMRNLNHQINDQQSVIHMIMELHNKQYQLFWLLLSTLIPSVSTQILQQYFVNNIVNKYLFKKQGEMSSKMSSDAEQRFRKSVDRQKSYKSDQQKEVFASALKNALRTLTQRECDNISNSDLCAEVDSHLQVNNKAAFWNCVASSMDGKTRKQVQDYYIQSFQKLRYNRLLTVEDKLLLRQLSNQMEDQKPAAVVQQFLCQVENTDYFKHNIMMYVINFRRQQK</sequence>
<comment type="caution">
    <text evidence="1">The sequence shown here is derived from an EMBL/GenBank/DDBJ whole genome shotgun (WGS) entry which is preliminary data.</text>
</comment>
<name>A0AA86NQ55_9EUKA</name>
<reference evidence="1" key="1">
    <citation type="submission" date="2023-06" db="EMBL/GenBank/DDBJ databases">
        <authorList>
            <person name="Kurt Z."/>
        </authorList>
    </citation>
    <scope>NUCLEOTIDE SEQUENCE</scope>
</reference>
<evidence type="ECO:0000313" key="3">
    <source>
        <dbReference type="Proteomes" id="UP001642409"/>
    </source>
</evidence>
<protein>
    <submittedName>
        <fullName evidence="2">Hypothetical_protein</fullName>
    </submittedName>
</protein>
<evidence type="ECO:0000313" key="1">
    <source>
        <dbReference type="EMBL" id="CAI9923223.1"/>
    </source>
</evidence>
<accession>A0AA86NQ55</accession>
<organism evidence="1">
    <name type="scientific">Hexamita inflata</name>
    <dbReference type="NCBI Taxonomy" id="28002"/>
    <lineage>
        <taxon>Eukaryota</taxon>
        <taxon>Metamonada</taxon>
        <taxon>Diplomonadida</taxon>
        <taxon>Hexamitidae</taxon>
        <taxon>Hexamitinae</taxon>
        <taxon>Hexamita</taxon>
    </lineage>
</organism>
<proteinExistence type="predicted"/>
<keyword evidence="3" id="KW-1185">Reference proteome</keyword>
<gene>
    <name evidence="1" type="ORF">HINF_LOCUS10868</name>
    <name evidence="2" type="ORF">HINF_LOCUS6134</name>
</gene>
<dbReference type="AlphaFoldDB" id="A0AA86NQ55"/>
<dbReference type="EMBL" id="CATOUU010000279">
    <property type="protein sequence ID" value="CAI9923223.1"/>
    <property type="molecule type" value="Genomic_DNA"/>
</dbReference>